<evidence type="ECO:0000313" key="1">
    <source>
        <dbReference type="EnsemblMetazoa" id="GAUT029153-PA"/>
    </source>
</evidence>
<dbReference type="EnsemblMetazoa" id="GAUT029153-RA">
    <property type="protein sequence ID" value="GAUT029153-PA"/>
    <property type="gene ID" value="GAUT029153"/>
</dbReference>
<proteinExistence type="predicted"/>
<sequence>MKFFLILKSHSVTATPTQHSNNSQNAMQQNNSEEINKIVSKIKFDKILVCDKKTCGMKNNGKNFNKYKICRHDDIEDIRSKPSNCTLINNFHFSIYHFTVQEIFPHALLLNQFNGTILVGQELYNVNDTYLIIFRNETLTLNGKLFSFSETSFLKPLPAVLQPRFANPHFVKNLTIELNKEMHLNNTKSIRLNTKKADDILYII</sequence>
<evidence type="ECO:0000313" key="2">
    <source>
        <dbReference type="Proteomes" id="UP000078200"/>
    </source>
</evidence>
<name>A0A1A9V8F0_GLOAU</name>
<organism evidence="1 2">
    <name type="scientific">Glossina austeni</name>
    <name type="common">Savannah tsetse fly</name>
    <dbReference type="NCBI Taxonomy" id="7395"/>
    <lineage>
        <taxon>Eukaryota</taxon>
        <taxon>Metazoa</taxon>
        <taxon>Ecdysozoa</taxon>
        <taxon>Arthropoda</taxon>
        <taxon>Hexapoda</taxon>
        <taxon>Insecta</taxon>
        <taxon>Pterygota</taxon>
        <taxon>Neoptera</taxon>
        <taxon>Endopterygota</taxon>
        <taxon>Diptera</taxon>
        <taxon>Brachycera</taxon>
        <taxon>Muscomorpha</taxon>
        <taxon>Hippoboscoidea</taxon>
        <taxon>Glossinidae</taxon>
        <taxon>Glossina</taxon>
    </lineage>
</organism>
<protein>
    <submittedName>
        <fullName evidence="1">Uncharacterized protein</fullName>
    </submittedName>
</protein>
<dbReference type="Pfam" id="PF07253">
    <property type="entry name" value="Gypsy"/>
    <property type="match status" value="1"/>
</dbReference>
<dbReference type="AlphaFoldDB" id="A0A1A9V8F0"/>
<reference evidence="1" key="1">
    <citation type="submission" date="2020-05" db="UniProtKB">
        <authorList>
            <consortium name="EnsemblMetazoa"/>
        </authorList>
    </citation>
    <scope>IDENTIFICATION</scope>
    <source>
        <strain evidence="1">TTRI</strain>
    </source>
</reference>
<dbReference type="VEuPathDB" id="VectorBase:GAUT029153"/>
<dbReference type="InterPro" id="IPR009882">
    <property type="entry name" value="Gypsy"/>
</dbReference>
<dbReference type="Proteomes" id="UP000078200">
    <property type="component" value="Unassembled WGS sequence"/>
</dbReference>
<keyword evidence="2" id="KW-1185">Reference proteome</keyword>
<accession>A0A1A9V8F0</accession>